<dbReference type="AlphaFoldDB" id="A0A1E3A655"/>
<dbReference type="EMBL" id="MEHA01000004">
    <property type="protein sequence ID" value="ODR53682.1"/>
    <property type="molecule type" value="Genomic_DNA"/>
</dbReference>
<evidence type="ECO:0000313" key="1">
    <source>
        <dbReference type="EMBL" id="ODM04243.1"/>
    </source>
</evidence>
<name>A0A1E3A655_9FIRM</name>
<protein>
    <submittedName>
        <fullName evidence="1">Cell division protein SepF</fullName>
    </submittedName>
</protein>
<reference evidence="1 3" key="1">
    <citation type="submission" date="2016-07" db="EMBL/GenBank/DDBJ databases">
        <title>Characterization of isolates of Eisenbergiella tayi derived from blood cultures, using whole genome sequencing.</title>
        <authorList>
            <person name="Burdz T."/>
            <person name="Wiebe D."/>
            <person name="Huynh C."/>
            <person name="Bernard K."/>
        </authorList>
    </citation>
    <scope>NUCLEOTIDE SEQUENCE [LARGE SCALE GENOMIC DNA]</scope>
    <source>
        <strain evidence="1 3">NML 110608</strain>
    </source>
</reference>
<accession>A0A1E3A655</accession>
<comment type="caution">
    <text evidence="1">The sequence shown here is derived from an EMBL/GenBank/DDBJ whole genome shotgun (WGS) entry which is preliminary data.</text>
</comment>
<organism evidence="1 3">
    <name type="scientific">Eisenbergiella tayi</name>
    <dbReference type="NCBI Taxonomy" id="1432052"/>
    <lineage>
        <taxon>Bacteria</taxon>
        <taxon>Bacillati</taxon>
        <taxon>Bacillota</taxon>
        <taxon>Clostridia</taxon>
        <taxon>Lachnospirales</taxon>
        <taxon>Lachnospiraceae</taxon>
        <taxon>Eisenbergiella</taxon>
    </lineage>
</organism>
<dbReference type="EMBL" id="MCGH01000003">
    <property type="protein sequence ID" value="ODM04243.1"/>
    <property type="molecule type" value="Genomic_DNA"/>
</dbReference>
<sequence length="113" mass="12685">MTSQESCCKIVDFQEYLGKKELELQMKQIVNREIMVIVPTQLSQIVSVGKKLLLGETVILNLNYLDAETTQRFMDFVCGICYTVNGILTCISAGIYIASVDDYIDTAMTESKN</sequence>
<keyword evidence="1" id="KW-0132">Cell division</keyword>
<dbReference type="Proteomes" id="UP000094271">
    <property type="component" value="Unassembled WGS sequence"/>
</dbReference>
<dbReference type="InterPro" id="IPR038594">
    <property type="entry name" value="SepF-like_sf"/>
</dbReference>
<dbReference type="Pfam" id="PF04472">
    <property type="entry name" value="SepF"/>
    <property type="match status" value="1"/>
</dbReference>
<evidence type="ECO:0000313" key="4">
    <source>
        <dbReference type="Proteomes" id="UP000094271"/>
    </source>
</evidence>
<dbReference type="GO" id="GO:0090529">
    <property type="term" value="P:cell septum assembly"/>
    <property type="evidence" value="ECO:0007669"/>
    <property type="project" value="InterPro"/>
</dbReference>
<dbReference type="RefSeq" id="WP_009250153.1">
    <property type="nucleotide sequence ID" value="NZ_DAWDRA010000383.1"/>
</dbReference>
<reference evidence="2 4" key="2">
    <citation type="submission" date="2016-08" db="EMBL/GenBank/DDBJ databases">
        <authorList>
            <person name="Seilhamer J.J."/>
        </authorList>
    </citation>
    <scope>NUCLEOTIDE SEQUENCE [LARGE SCALE GENOMIC DNA]</scope>
    <source>
        <strain evidence="2 4">NML150140-1</strain>
    </source>
</reference>
<evidence type="ECO:0000313" key="3">
    <source>
        <dbReference type="Proteomes" id="UP000094067"/>
    </source>
</evidence>
<keyword evidence="1" id="KW-0131">Cell cycle</keyword>
<evidence type="ECO:0000313" key="2">
    <source>
        <dbReference type="EMBL" id="ODR53682.1"/>
    </source>
</evidence>
<dbReference type="InterPro" id="IPR007561">
    <property type="entry name" value="Cell_div_SepF/SepF-rel"/>
</dbReference>
<proteinExistence type="predicted"/>
<dbReference type="Gene3D" id="3.30.110.150">
    <property type="entry name" value="SepF-like protein"/>
    <property type="match status" value="1"/>
</dbReference>
<dbReference type="Proteomes" id="UP000094067">
    <property type="component" value="Unassembled WGS sequence"/>
</dbReference>
<gene>
    <name evidence="1" type="primary">sepF_2</name>
    <name evidence="2" type="ORF">BEI59_08390</name>
    <name evidence="1" type="ORF">BEI61_05047</name>
</gene>